<keyword evidence="2" id="KW-1185">Reference proteome</keyword>
<dbReference type="AlphaFoldDB" id="A0A8H5BA59"/>
<organism evidence="1 2">
    <name type="scientific">Psilocybe cf. subviscida</name>
    <dbReference type="NCBI Taxonomy" id="2480587"/>
    <lineage>
        <taxon>Eukaryota</taxon>
        <taxon>Fungi</taxon>
        <taxon>Dikarya</taxon>
        <taxon>Basidiomycota</taxon>
        <taxon>Agaricomycotina</taxon>
        <taxon>Agaricomycetes</taxon>
        <taxon>Agaricomycetidae</taxon>
        <taxon>Agaricales</taxon>
        <taxon>Agaricineae</taxon>
        <taxon>Strophariaceae</taxon>
        <taxon>Psilocybe</taxon>
    </lineage>
</organism>
<dbReference type="Proteomes" id="UP000567179">
    <property type="component" value="Unassembled WGS sequence"/>
</dbReference>
<dbReference type="Gene3D" id="1.25.40.10">
    <property type="entry name" value="Tetratricopeptide repeat domain"/>
    <property type="match status" value="1"/>
</dbReference>
<evidence type="ECO:0000313" key="2">
    <source>
        <dbReference type="Proteomes" id="UP000567179"/>
    </source>
</evidence>
<accession>A0A8H5BA59</accession>
<proteinExistence type="predicted"/>
<sequence length="201" mass="22556">MYTTPKDLEHWKTNQYWEQSVAICPNLLAILSSAEANLGRCSTALEYAHRAVSASLEIGEMKAYISATTAEWSYMQTRGNLAEVLLATGDLVQAQQICEERSAYFSKRVEARMGEYRSLGPILRMLGILSCSEGRHEEGEAAANELRRIMTMLGSVFPSLQEEVKIQLRHQAQVPILKILDDMSEKLDCKHQAEVVSLYAI</sequence>
<gene>
    <name evidence="1" type="ORF">D9619_008430</name>
</gene>
<dbReference type="EMBL" id="JAACJJ010000029">
    <property type="protein sequence ID" value="KAF5319455.1"/>
    <property type="molecule type" value="Genomic_DNA"/>
</dbReference>
<comment type="caution">
    <text evidence="1">The sequence shown here is derived from an EMBL/GenBank/DDBJ whole genome shotgun (WGS) entry which is preliminary data.</text>
</comment>
<evidence type="ECO:0000313" key="1">
    <source>
        <dbReference type="EMBL" id="KAF5319455.1"/>
    </source>
</evidence>
<dbReference type="InterPro" id="IPR011990">
    <property type="entry name" value="TPR-like_helical_dom_sf"/>
</dbReference>
<dbReference type="SUPFAM" id="SSF48452">
    <property type="entry name" value="TPR-like"/>
    <property type="match status" value="1"/>
</dbReference>
<name>A0A8H5BA59_9AGAR</name>
<reference evidence="1 2" key="1">
    <citation type="journal article" date="2020" name="ISME J.">
        <title>Uncovering the hidden diversity of litter-decomposition mechanisms in mushroom-forming fungi.</title>
        <authorList>
            <person name="Floudas D."/>
            <person name="Bentzer J."/>
            <person name="Ahren D."/>
            <person name="Johansson T."/>
            <person name="Persson P."/>
            <person name="Tunlid A."/>
        </authorList>
    </citation>
    <scope>NUCLEOTIDE SEQUENCE [LARGE SCALE GENOMIC DNA]</scope>
    <source>
        <strain evidence="1 2">CBS 101986</strain>
    </source>
</reference>
<protein>
    <submittedName>
        <fullName evidence="1">Uncharacterized protein</fullName>
    </submittedName>
</protein>